<name>A0ABY7NB85_9MICO</name>
<dbReference type="InterPro" id="IPR036291">
    <property type="entry name" value="NAD(P)-bd_dom_sf"/>
</dbReference>
<comment type="similarity">
    <text evidence="1">Belongs to the short-chain dehydrogenases/reductases (SDR) family.</text>
</comment>
<dbReference type="Gene3D" id="3.40.50.720">
    <property type="entry name" value="NAD(P)-binding Rossmann-like Domain"/>
    <property type="match status" value="1"/>
</dbReference>
<evidence type="ECO:0000256" key="3">
    <source>
        <dbReference type="ARBA" id="ARBA00023002"/>
    </source>
</evidence>
<sequence>MTQSDVTSPTVLLTGPTSGIGSRMFESLLVHPRRPNLVLLARDPVALDRALDTARARGRAARGIRVDLSDLKSVRGALEDLTAEQRRGTVAALDVALLNAGAQFVSRRRTGSQGFELTFTVNVIAQHLLLRGLEPLLAPAGHVVLMGSSTHRGKRASFNLIPDPVWQHPAELATADQAAHGPTRFAAERERGGVAYASSKLALVTLAHDWAARLGRSGRRLNTYDPGLVAGTGLGKDMPGYMYWVWKNLMPAMSVLPGASTPTRSGRRAVELALGDAHGSLHDGYVEIGRPTAAEAVTFAPERRSALWEWLEEATAEFLPRPTARASELQTD</sequence>
<dbReference type="SUPFAM" id="SSF51735">
    <property type="entry name" value="NAD(P)-binding Rossmann-fold domains"/>
    <property type="match status" value="1"/>
</dbReference>
<protein>
    <submittedName>
        <fullName evidence="4">SDR family NAD(P)-dependent oxidoreductase</fullName>
    </submittedName>
</protein>
<keyword evidence="2" id="KW-0521">NADP</keyword>
<dbReference type="PRINTS" id="PR00081">
    <property type="entry name" value="GDHRDH"/>
</dbReference>
<evidence type="ECO:0000256" key="1">
    <source>
        <dbReference type="ARBA" id="ARBA00006484"/>
    </source>
</evidence>
<evidence type="ECO:0000313" key="4">
    <source>
        <dbReference type="EMBL" id="WBM79751.1"/>
    </source>
</evidence>
<evidence type="ECO:0000313" key="5">
    <source>
        <dbReference type="Proteomes" id="UP001212421"/>
    </source>
</evidence>
<dbReference type="RefSeq" id="WP_281534366.1">
    <property type="nucleotide sequence ID" value="NZ_CP075584.1"/>
</dbReference>
<dbReference type="PANTHER" id="PTHR24320">
    <property type="entry name" value="RETINOL DEHYDROGENASE"/>
    <property type="match status" value="1"/>
</dbReference>
<evidence type="ECO:0000256" key="2">
    <source>
        <dbReference type="ARBA" id="ARBA00022857"/>
    </source>
</evidence>
<dbReference type="PANTHER" id="PTHR24320:SF282">
    <property type="entry name" value="WW DOMAIN-CONTAINING OXIDOREDUCTASE"/>
    <property type="match status" value="1"/>
</dbReference>
<keyword evidence="5" id="KW-1185">Reference proteome</keyword>
<dbReference type="EMBL" id="CP075584">
    <property type="protein sequence ID" value="WBM79751.1"/>
    <property type="molecule type" value="Genomic_DNA"/>
</dbReference>
<proteinExistence type="inferred from homology"/>
<gene>
    <name evidence="4" type="ORF">KIV56_16290</name>
</gene>
<dbReference type="Pfam" id="PF00106">
    <property type="entry name" value="adh_short"/>
    <property type="match status" value="1"/>
</dbReference>
<dbReference type="InterPro" id="IPR002347">
    <property type="entry name" value="SDR_fam"/>
</dbReference>
<reference evidence="4 5" key="1">
    <citation type="submission" date="2021-05" db="EMBL/GenBank/DDBJ databases">
        <authorList>
            <person name="Kumar R."/>
            <person name="Kumar A."/>
            <person name="Mukhia S."/>
        </authorList>
    </citation>
    <scope>NUCLEOTIDE SEQUENCE [LARGE SCALE GENOMIC DNA]</scope>
    <source>
        <strain evidence="4 5">ERMR7:08</strain>
    </source>
</reference>
<accession>A0ABY7NB85</accession>
<organism evidence="4 5">
    <name type="scientific">Cryobacterium breve</name>
    <dbReference type="NCBI Taxonomy" id="1259258"/>
    <lineage>
        <taxon>Bacteria</taxon>
        <taxon>Bacillati</taxon>
        <taxon>Actinomycetota</taxon>
        <taxon>Actinomycetes</taxon>
        <taxon>Micrococcales</taxon>
        <taxon>Microbacteriaceae</taxon>
        <taxon>Cryobacterium</taxon>
    </lineage>
</organism>
<keyword evidence="3" id="KW-0560">Oxidoreductase</keyword>
<dbReference type="Proteomes" id="UP001212421">
    <property type="component" value="Chromosome"/>
</dbReference>